<evidence type="ECO:0000313" key="4">
    <source>
        <dbReference type="Proteomes" id="UP000046373"/>
    </source>
</evidence>
<dbReference type="Pfam" id="PF14384">
    <property type="entry name" value="BrnA_antitoxin"/>
    <property type="match status" value="1"/>
</dbReference>
<gene>
    <name evidence="2" type="ORF">MPL3356_170109</name>
    <name evidence="1" type="ORF">MPLDJ20_10022</name>
</gene>
<name>A0A090F7H9_MESPL</name>
<dbReference type="Proteomes" id="UP000046373">
    <property type="component" value="Unassembled WGS sequence"/>
</dbReference>
<organism evidence="2 3">
    <name type="scientific">Mesorhizobium plurifarium</name>
    <dbReference type="NCBI Taxonomy" id="69974"/>
    <lineage>
        <taxon>Bacteria</taxon>
        <taxon>Pseudomonadati</taxon>
        <taxon>Pseudomonadota</taxon>
        <taxon>Alphaproteobacteria</taxon>
        <taxon>Hyphomicrobiales</taxon>
        <taxon>Phyllobacteriaceae</taxon>
        <taxon>Mesorhizobium</taxon>
    </lineage>
</organism>
<accession>A0A090F7H9</accession>
<reference evidence="3" key="1">
    <citation type="submission" date="2014-08" db="EMBL/GenBank/DDBJ databases">
        <authorList>
            <person name="Moulin L."/>
        </authorList>
    </citation>
    <scope>NUCLEOTIDE SEQUENCE [LARGE SCALE GENOMIC DNA]</scope>
</reference>
<dbReference type="InterPro" id="IPR025528">
    <property type="entry name" value="BrnA_antitoxin"/>
</dbReference>
<reference evidence="2 4" key="2">
    <citation type="submission" date="2014-08" db="EMBL/GenBank/DDBJ databases">
        <authorList>
            <person name="Moulin Lionel"/>
        </authorList>
    </citation>
    <scope>NUCLEOTIDE SEQUENCE [LARGE SCALE GENOMIC DNA]</scope>
</reference>
<evidence type="ECO:0008006" key="5">
    <source>
        <dbReference type="Google" id="ProtNLM"/>
    </source>
</evidence>
<evidence type="ECO:0000313" key="2">
    <source>
        <dbReference type="EMBL" id="CDX15143.1"/>
    </source>
</evidence>
<protein>
    <recommendedName>
        <fullName evidence="5">BrnA antitoxin family protein</fullName>
    </recommendedName>
</protein>
<sequence>MSNTKSRIRRLTDAEEAEIQRQIAADPEDGEATDEQLAQAKPFAEALPELFESIRRSRGRPALEKPKQVVSIRLDQDVVRKFKATGKGWQARINEVLKNAKVR</sequence>
<dbReference type="AlphaFoldDB" id="A0A090F7H9"/>
<dbReference type="STRING" id="69974.MPLDJ20_10022"/>
<keyword evidence="3" id="KW-1185">Reference proteome</keyword>
<proteinExistence type="predicted"/>
<dbReference type="EMBL" id="CCMZ01000009">
    <property type="protein sequence ID" value="CDX15143.1"/>
    <property type="molecule type" value="Genomic_DNA"/>
</dbReference>
<dbReference type="EMBL" id="CCNB01000001">
    <property type="protein sequence ID" value="CDX12335.1"/>
    <property type="molecule type" value="Genomic_DNA"/>
</dbReference>
<dbReference type="Proteomes" id="UP000045285">
    <property type="component" value="Unassembled WGS sequence"/>
</dbReference>
<evidence type="ECO:0000313" key="3">
    <source>
        <dbReference type="Proteomes" id="UP000045285"/>
    </source>
</evidence>
<evidence type="ECO:0000313" key="1">
    <source>
        <dbReference type="EMBL" id="CDX12335.1"/>
    </source>
</evidence>